<evidence type="ECO:0000256" key="1">
    <source>
        <dbReference type="SAM" id="SignalP"/>
    </source>
</evidence>
<protein>
    <submittedName>
        <fullName evidence="4">4-hydroxy-2-oxovalerate aldolase</fullName>
    </submittedName>
</protein>
<evidence type="ECO:0000313" key="4">
    <source>
        <dbReference type="WBParaSite" id="EgrG_002070500"/>
    </source>
</evidence>
<feature type="signal peptide" evidence="1">
    <location>
        <begin position="1"/>
        <end position="22"/>
    </location>
</feature>
<reference evidence="2 3" key="1">
    <citation type="journal article" date="2013" name="Nature">
        <title>The genomes of four tapeworm species reveal adaptations to parasitism.</title>
        <authorList>
            <person name="Tsai I.J."/>
            <person name="Zarowiecki M."/>
            <person name="Holroyd N."/>
            <person name="Garciarrubio A."/>
            <person name="Sanchez-Flores A."/>
            <person name="Brooks K.L."/>
            <person name="Tracey A."/>
            <person name="Bobes R.J."/>
            <person name="Fragoso G."/>
            <person name="Sciutto E."/>
            <person name="Aslett M."/>
            <person name="Beasley H."/>
            <person name="Bennett H.M."/>
            <person name="Cai J."/>
            <person name="Camicia F."/>
            <person name="Clark R."/>
            <person name="Cucher M."/>
            <person name="De Silva N."/>
            <person name="Day T.A."/>
            <person name="Deplazes P."/>
            <person name="Estrada K."/>
            <person name="Fernandez C."/>
            <person name="Holland P.W."/>
            <person name="Hou J."/>
            <person name="Hu S."/>
            <person name="Huckvale T."/>
            <person name="Hung S.S."/>
            <person name="Kamenetzky L."/>
            <person name="Keane J.A."/>
            <person name="Kiss F."/>
            <person name="Koziol U."/>
            <person name="Lambert O."/>
            <person name="Liu K."/>
            <person name="Luo X."/>
            <person name="Luo Y."/>
            <person name="Macchiaroli N."/>
            <person name="Nichol S."/>
            <person name="Paps J."/>
            <person name="Parkinson J."/>
            <person name="Pouchkina-Stantcheva N."/>
            <person name="Riddiford N."/>
            <person name="Rosenzvit M."/>
            <person name="Salinas G."/>
            <person name="Wasmuth J.D."/>
            <person name="Zamanian M."/>
            <person name="Zheng Y."/>
            <person name="Cai X."/>
            <person name="Soberon X."/>
            <person name="Olson P.D."/>
            <person name="Laclette J.P."/>
            <person name="Brehm K."/>
            <person name="Berriman M."/>
            <person name="Garciarrubio A."/>
            <person name="Bobes R.J."/>
            <person name="Fragoso G."/>
            <person name="Sanchez-Flores A."/>
            <person name="Estrada K."/>
            <person name="Cevallos M.A."/>
            <person name="Morett E."/>
            <person name="Gonzalez V."/>
            <person name="Portillo T."/>
            <person name="Ochoa-Leyva A."/>
            <person name="Jose M.V."/>
            <person name="Sciutto E."/>
            <person name="Landa A."/>
            <person name="Jimenez L."/>
            <person name="Valdes V."/>
            <person name="Carrero J.C."/>
            <person name="Larralde C."/>
            <person name="Morales-Montor J."/>
            <person name="Limon-Lason J."/>
            <person name="Soberon X."/>
            <person name="Laclette J.P."/>
        </authorList>
    </citation>
    <scope>NUCLEOTIDE SEQUENCE [LARGE SCALE GENOMIC DNA]</scope>
</reference>
<organism evidence="2">
    <name type="scientific">Echinococcus granulosus</name>
    <name type="common">Hydatid tapeworm</name>
    <dbReference type="NCBI Taxonomy" id="6210"/>
    <lineage>
        <taxon>Eukaryota</taxon>
        <taxon>Metazoa</taxon>
        <taxon>Spiralia</taxon>
        <taxon>Lophotrochozoa</taxon>
        <taxon>Platyhelminthes</taxon>
        <taxon>Cestoda</taxon>
        <taxon>Eucestoda</taxon>
        <taxon>Cyclophyllidea</taxon>
        <taxon>Taeniidae</taxon>
        <taxon>Echinococcus</taxon>
        <taxon>Echinococcus granulosus group</taxon>
    </lineage>
</organism>
<keyword evidence="1" id="KW-0732">Signal</keyword>
<feature type="chain" id="PRO_5041119131" evidence="1">
    <location>
        <begin position="23"/>
        <end position="73"/>
    </location>
</feature>
<evidence type="ECO:0000313" key="3">
    <source>
        <dbReference type="Proteomes" id="UP000492820"/>
    </source>
</evidence>
<reference evidence="4" key="2">
    <citation type="submission" date="2020-10" db="UniProtKB">
        <authorList>
            <consortium name="WormBaseParasite"/>
        </authorList>
    </citation>
    <scope>IDENTIFICATION</scope>
</reference>
<dbReference type="OrthoDB" id="10529407at2759"/>
<dbReference type="AlphaFoldDB" id="U6FQU5"/>
<dbReference type="WBParaSite" id="EgrG_002070500">
    <property type="protein sequence ID" value="EgrG_002070500"/>
    <property type="gene ID" value="EgrG_002070500"/>
</dbReference>
<sequence length="73" mass="7867">MCKLHALVIQLGLGCSCGLVEGDATYIDVFRRCQEDCIGFSTLAGGGDTLQEVKDGFDYCKKSSIKNCGLSHF</sequence>
<gene>
    <name evidence="2" type="ORF">EgrG_002070500</name>
</gene>
<proteinExistence type="predicted"/>
<dbReference type="PROSITE" id="PS51257">
    <property type="entry name" value="PROKAR_LIPOPROTEIN"/>
    <property type="match status" value="1"/>
</dbReference>
<evidence type="ECO:0000313" key="2">
    <source>
        <dbReference type="EMBL" id="CDI70230.1"/>
    </source>
</evidence>
<name>U6FQU5_ECHGR</name>
<dbReference type="Proteomes" id="UP000492820">
    <property type="component" value="Unassembled WGS sequence"/>
</dbReference>
<accession>U6FQU5</accession>
<dbReference type="EMBL" id="CBLN010004470">
    <property type="protein sequence ID" value="CDI70230.1"/>
    <property type="molecule type" value="Genomic_DNA"/>
</dbReference>